<evidence type="ECO:0000313" key="3">
    <source>
        <dbReference type="EMBL" id="CUH19499.1"/>
    </source>
</evidence>
<dbReference type="Proteomes" id="UP000049455">
    <property type="component" value="Unassembled WGS sequence"/>
</dbReference>
<dbReference type="Pfam" id="PF13840">
    <property type="entry name" value="ACT_7"/>
    <property type="match status" value="1"/>
</dbReference>
<dbReference type="STRING" id="313367.JSE7799_00481"/>
<feature type="domain" description="CASTOR ACT" evidence="2">
    <location>
        <begin position="65"/>
        <end position="121"/>
    </location>
</feature>
<dbReference type="PANTHER" id="PTHR39199:SF1">
    <property type="entry name" value="BLR5128 PROTEIN"/>
    <property type="match status" value="1"/>
</dbReference>
<keyword evidence="4" id="KW-1185">Reference proteome</keyword>
<proteinExistence type="predicted"/>
<dbReference type="PANTHER" id="PTHR39199">
    <property type="entry name" value="BLR5128 PROTEIN"/>
    <property type="match status" value="1"/>
</dbReference>
<dbReference type="InterPro" id="IPR027795">
    <property type="entry name" value="CASTOR_ACT_dom"/>
</dbReference>
<evidence type="ECO:0000259" key="1">
    <source>
        <dbReference type="Pfam" id="PF10000"/>
    </source>
</evidence>
<sequence length="131" mass="13654">MADTTAMIANMSPRRIEGTFVFATSEDPDLREAAIATMRETEGMSLILPLSAARAAGLDASAPLAWIALDVHSALDGVGLTAAVADTLAGGGIACNIVAGHHHDHIFVPERDAERAVELLRIRAAEEAPDA</sequence>
<organism evidence="3 4">
    <name type="scientific">Jannaschia seosinensis</name>
    <dbReference type="NCBI Taxonomy" id="313367"/>
    <lineage>
        <taxon>Bacteria</taxon>
        <taxon>Pseudomonadati</taxon>
        <taxon>Pseudomonadota</taxon>
        <taxon>Alphaproteobacteria</taxon>
        <taxon>Rhodobacterales</taxon>
        <taxon>Roseobacteraceae</taxon>
        <taxon>Jannaschia</taxon>
    </lineage>
</organism>
<reference evidence="3 4" key="1">
    <citation type="submission" date="2015-09" db="EMBL/GenBank/DDBJ databases">
        <authorList>
            <person name="Jackson K.R."/>
            <person name="Lunt B.L."/>
            <person name="Fisher J.N.B."/>
            <person name="Gardner A.V."/>
            <person name="Bailey M.E."/>
            <person name="Deus L.M."/>
            <person name="Earl A.S."/>
            <person name="Gibby P.D."/>
            <person name="Hartmann K.A."/>
            <person name="Liu J.E."/>
            <person name="Manci A.M."/>
            <person name="Nielsen D.A."/>
            <person name="Solomon M.B."/>
            <person name="Breakwell D.P."/>
            <person name="Burnett S.H."/>
            <person name="Grose J.H."/>
        </authorList>
    </citation>
    <scope>NUCLEOTIDE SEQUENCE [LARGE SCALE GENOMIC DNA]</scope>
    <source>
        <strain evidence="3 4">CECT 7799</strain>
    </source>
</reference>
<dbReference type="SUPFAM" id="SSF55021">
    <property type="entry name" value="ACT-like"/>
    <property type="match status" value="2"/>
</dbReference>
<protein>
    <submittedName>
        <fullName evidence="3">Uncharacterized protein</fullName>
    </submittedName>
</protein>
<dbReference type="InterPro" id="IPR018717">
    <property type="entry name" value="DUF2241"/>
</dbReference>
<name>A0A0M7B721_9RHOB</name>
<dbReference type="InterPro" id="IPR045865">
    <property type="entry name" value="ACT-like_dom_sf"/>
</dbReference>
<dbReference type="Gene3D" id="3.30.2130.10">
    <property type="entry name" value="VC0802-like"/>
    <property type="match status" value="1"/>
</dbReference>
<dbReference type="AlphaFoldDB" id="A0A0M7B721"/>
<dbReference type="RefSeq" id="WP_222101689.1">
    <property type="nucleotide sequence ID" value="NZ_CYPR01000023.1"/>
</dbReference>
<accession>A0A0M7B721</accession>
<evidence type="ECO:0000313" key="4">
    <source>
        <dbReference type="Proteomes" id="UP000049455"/>
    </source>
</evidence>
<dbReference type="Pfam" id="PF10000">
    <property type="entry name" value="ACT_3"/>
    <property type="match status" value="1"/>
</dbReference>
<feature type="domain" description="DUF2241" evidence="1">
    <location>
        <begin position="6"/>
        <end position="63"/>
    </location>
</feature>
<evidence type="ECO:0000259" key="2">
    <source>
        <dbReference type="Pfam" id="PF13840"/>
    </source>
</evidence>
<dbReference type="EMBL" id="CYPR01000023">
    <property type="protein sequence ID" value="CUH19499.1"/>
    <property type="molecule type" value="Genomic_DNA"/>
</dbReference>
<gene>
    <name evidence="3" type="ORF">JSE7799_00481</name>
</gene>